<evidence type="ECO:0000256" key="5">
    <source>
        <dbReference type="SAM" id="Coils"/>
    </source>
</evidence>
<dbReference type="Pfam" id="PF06839">
    <property type="entry name" value="Zn_ribbon_GRF"/>
    <property type="match status" value="1"/>
</dbReference>
<accession>A0A5A7RG01</accession>
<dbReference type="AlphaFoldDB" id="A0A5A7RG01"/>
<evidence type="ECO:0000313" key="8">
    <source>
        <dbReference type="Proteomes" id="UP000325081"/>
    </source>
</evidence>
<evidence type="ECO:0000256" key="3">
    <source>
        <dbReference type="ARBA" id="ARBA00022833"/>
    </source>
</evidence>
<keyword evidence="8" id="KW-1185">Reference proteome</keyword>
<protein>
    <submittedName>
        <fullName evidence="7">GRF zinc finger containing protein</fullName>
    </submittedName>
</protein>
<dbReference type="EMBL" id="BKCP01012514">
    <property type="protein sequence ID" value="GER56116.1"/>
    <property type="molecule type" value="Genomic_DNA"/>
</dbReference>
<sequence>MIENWDDIVLLCGRDRATGQNVETFQEGSEAMDEDVEIEEDLAPSSDFRARARTSSSADSNLEKKTKFKKDSLAEVVGVIATSFQEYLARKKQEEKPSGVAIHEVVSVISGLTSEEVFKAVRKLMNSDLEEFKFSRGSSSWNSEINGAPMEMTCRCGDKVYLKTSWTQNNPGRRYWACPKYGQKFGFCGFFIWYDPEIYARAKNIIPGLLEKSNKHQYQIEQYKMRNAEMEAQLLVAMKKVDDMNNALVEIEQYKLKNAELEAQLLVAMNNVDDMNNALVVCKNKIKKLWAATILLSLLYLVKLCSN</sequence>
<feature type="coiled-coil region" evidence="5">
    <location>
        <begin position="213"/>
        <end position="278"/>
    </location>
</feature>
<dbReference type="PANTHER" id="PTHR33248">
    <property type="entry name" value="ZINC ION-BINDING PROTEIN"/>
    <property type="match status" value="1"/>
</dbReference>
<evidence type="ECO:0000313" key="7">
    <source>
        <dbReference type="EMBL" id="GER56116.1"/>
    </source>
</evidence>
<comment type="caution">
    <text evidence="7">The sequence shown here is derived from an EMBL/GenBank/DDBJ whole genome shotgun (WGS) entry which is preliminary data.</text>
</comment>
<reference evidence="8" key="1">
    <citation type="journal article" date="2019" name="Curr. Biol.">
        <title>Genome Sequence of Striga asiatica Provides Insight into the Evolution of Plant Parasitism.</title>
        <authorList>
            <person name="Yoshida S."/>
            <person name="Kim S."/>
            <person name="Wafula E.K."/>
            <person name="Tanskanen J."/>
            <person name="Kim Y.M."/>
            <person name="Honaas L."/>
            <person name="Yang Z."/>
            <person name="Spallek T."/>
            <person name="Conn C.E."/>
            <person name="Ichihashi Y."/>
            <person name="Cheong K."/>
            <person name="Cui S."/>
            <person name="Der J.P."/>
            <person name="Gundlach H."/>
            <person name="Jiao Y."/>
            <person name="Hori C."/>
            <person name="Ishida J.K."/>
            <person name="Kasahara H."/>
            <person name="Kiba T."/>
            <person name="Kim M.S."/>
            <person name="Koo N."/>
            <person name="Laohavisit A."/>
            <person name="Lee Y.H."/>
            <person name="Lumba S."/>
            <person name="McCourt P."/>
            <person name="Mortimer J.C."/>
            <person name="Mutuku J.M."/>
            <person name="Nomura T."/>
            <person name="Sasaki-Sekimoto Y."/>
            <person name="Seto Y."/>
            <person name="Wang Y."/>
            <person name="Wakatake T."/>
            <person name="Sakakibara H."/>
            <person name="Demura T."/>
            <person name="Yamaguchi S."/>
            <person name="Yoneyama K."/>
            <person name="Manabe R.I."/>
            <person name="Nelson D.C."/>
            <person name="Schulman A.H."/>
            <person name="Timko M.P."/>
            <person name="dePamphilis C.W."/>
            <person name="Choi D."/>
            <person name="Shirasu K."/>
        </authorList>
    </citation>
    <scope>NUCLEOTIDE SEQUENCE [LARGE SCALE GENOMIC DNA]</scope>
    <source>
        <strain evidence="8">cv. UVA1</strain>
    </source>
</reference>
<dbReference type="Proteomes" id="UP000325081">
    <property type="component" value="Unassembled WGS sequence"/>
</dbReference>
<organism evidence="7 8">
    <name type="scientific">Striga asiatica</name>
    <name type="common">Asiatic witchweed</name>
    <name type="synonym">Buchnera asiatica</name>
    <dbReference type="NCBI Taxonomy" id="4170"/>
    <lineage>
        <taxon>Eukaryota</taxon>
        <taxon>Viridiplantae</taxon>
        <taxon>Streptophyta</taxon>
        <taxon>Embryophyta</taxon>
        <taxon>Tracheophyta</taxon>
        <taxon>Spermatophyta</taxon>
        <taxon>Magnoliopsida</taxon>
        <taxon>eudicotyledons</taxon>
        <taxon>Gunneridae</taxon>
        <taxon>Pentapetalae</taxon>
        <taxon>asterids</taxon>
        <taxon>lamiids</taxon>
        <taxon>Lamiales</taxon>
        <taxon>Orobanchaceae</taxon>
        <taxon>Buchnereae</taxon>
        <taxon>Striga</taxon>
    </lineage>
</organism>
<gene>
    <name evidence="7" type="ORF">STAS_33827</name>
</gene>
<keyword evidence="1" id="KW-0479">Metal-binding</keyword>
<dbReference type="GO" id="GO:0008270">
    <property type="term" value="F:zinc ion binding"/>
    <property type="evidence" value="ECO:0007669"/>
    <property type="project" value="UniProtKB-KW"/>
</dbReference>
<dbReference type="PROSITE" id="PS51999">
    <property type="entry name" value="ZF_GRF"/>
    <property type="match status" value="1"/>
</dbReference>
<keyword evidence="2 4" id="KW-0863">Zinc-finger</keyword>
<proteinExistence type="predicted"/>
<keyword evidence="3" id="KW-0862">Zinc</keyword>
<evidence type="ECO:0000259" key="6">
    <source>
        <dbReference type="PROSITE" id="PS51999"/>
    </source>
</evidence>
<dbReference type="InterPro" id="IPR010666">
    <property type="entry name" value="Znf_GRF"/>
</dbReference>
<dbReference type="OrthoDB" id="1749128at2759"/>
<evidence type="ECO:0000256" key="1">
    <source>
        <dbReference type="ARBA" id="ARBA00022723"/>
    </source>
</evidence>
<feature type="domain" description="GRF-type" evidence="6">
    <location>
        <begin position="154"/>
        <end position="197"/>
    </location>
</feature>
<evidence type="ECO:0000256" key="2">
    <source>
        <dbReference type="ARBA" id="ARBA00022771"/>
    </source>
</evidence>
<keyword evidence="5" id="KW-0175">Coiled coil</keyword>
<name>A0A5A7RG01_STRAF</name>
<evidence type="ECO:0000256" key="4">
    <source>
        <dbReference type="PROSITE-ProRule" id="PRU01343"/>
    </source>
</evidence>